<gene>
    <name evidence="1" type="ORF">GCM10023235_08690</name>
</gene>
<sequence>MRRRRADNLGGRFERCAGHRPCGQLETRVAPEWPSKPSRRPPGLRRPSVRGWEEGFLGGLVAVGLGAGLDQGAAEEELSISVD</sequence>
<protein>
    <submittedName>
        <fullName evidence="1">Uncharacterized protein</fullName>
    </submittedName>
</protein>
<comment type="caution">
    <text evidence="1">The sequence shown here is derived from an EMBL/GenBank/DDBJ whole genome shotgun (WGS) entry which is preliminary data.</text>
</comment>
<accession>A0ABP9DA02</accession>
<name>A0ABP9DA02_9ACTN</name>
<keyword evidence="2" id="KW-1185">Reference proteome</keyword>
<evidence type="ECO:0000313" key="1">
    <source>
        <dbReference type="EMBL" id="GAA4836102.1"/>
    </source>
</evidence>
<dbReference type="EMBL" id="BAABIS010000001">
    <property type="protein sequence ID" value="GAA4836102.1"/>
    <property type="molecule type" value="Genomic_DNA"/>
</dbReference>
<proteinExistence type="predicted"/>
<organism evidence="1 2">
    <name type="scientific">Kitasatospora terrestris</name>
    <dbReference type="NCBI Taxonomy" id="258051"/>
    <lineage>
        <taxon>Bacteria</taxon>
        <taxon>Bacillati</taxon>
        <taxon>Actinomycetota</taxon>
        <taxon>Actinomycetes</taxon>
        <taxon>Kitasatosporales</taxon>
        <taxon>Streptomycetaceae</taxon>
        <taxon>Kitasatospora</taxon>
    </lineage>
</organism>
<reference evidence="2" key="1">
    <citation type="journal article" date="2019" name="Int. J. Syst. Evol. Microbiol.">
        <title>The Global Catalogue of Microorganisms (GCM) 10K type strain sequencing project: providing services to taxonomists for standard genome sequencing and annotation.</title>
        <authorList>
            <consortium name="The Broad Institute Genomics Platform"/>
            <consortium name="The Broad Institute Genome Sequencing Center for Infectious Disease"/>
            <person name="Wu L."/>
            <person name="Ma J."/>
        </authorList>
    </citation>
    <scope>NUCLEOTIDE SEQUENCE [LARGE SCALE GENOMIC DNA]</scope>
    <source>
        <strain evidence="2">JCM 13006</strain>
    </source>
</reference>
<evidence type="ECO:0000313" key="2">
    <source>
        <dbReference type="Proteomes" id="UP001501752"/>
    </source>
</evidence>
<dbReference type="Proteomes" id="UP001501752">
    <property type="component" value="Unassembled WGS sequence"/>
</dbReference>